<dbReference type="Proteomes" id="UP001451606">
    <property type="component" value="Chromosome"/>
</dbReference>
<dbReference type="Pfam" id="PF00378">
    <property type="entry name" value="ECH_1"/>
    <property type="match status" value="1"/>
</dbReference>
<accession>A0AAX4NEW2</accession>
<dbReference type="PANTHER" id="PTHR43802:SF1">
    <property type="entry name" value="IP11341P-RELATED"/>
    <property type="match status" value="1"/>
</dbReference>
<dbReference type="InterPro" id="IPR001753">
    <property type="entry name" value="Enoyl-CoA_hydra/iso"/>
</dbReference>
<dbReference type="PANTHER" id="PTHR43802">
    <property type="entry name" value="ENOYL-COA HYDRATASE"/>
    <property type="match status" value="1"/>
</dbReference>
<dbReference type="SUPFAM" id="SSF52096">
    <property type="entry name" value="ClpP/crotonase"/>
    <property type="match status" value="1"/>
</dbReference>
<sequence length="230" mass="25554">MSNIRVQGYNQISFWQEEGVGVIVLRTNSKGLIGVRGIEELLTALSIASVDQDVKSVAITGMNNIFCKGIEMLVSQEEKKEFLDACTSLATLVGSMKKPIFALLNGDAINEGYEIALLCDLIISKKGFSLGVDNGYFFKLGGSLTSQRFRKFKISKAVEEKNTDVVISENDTFLEDSLKIIHQEEGYPYPERRSSSLVNLKAVLDYERSTFLYSEIQNGRKDQEVATNGL</sequence>
<reference evidence="2 3" key="1">
    <citation type="submission" date="2023-09" db="EMBL/GenBank/DDBJ databases">
        <authorList>
            <person name="Golyshina O.V."/>
            <person name="Lunev E.A."/>
            <person name="Bargiela R."/>
            <person name="Gaines M.C."/>
            <person name="Daum B."/>
            <person name="Bale N.J."/>
            <person name="Koenen M."/>
            <person name="Sinninghe Damst J.S."/>
            <person name="Yakimov M."/>
            <person name="Golyshin P.N."/>
        </authorList>
    </citation>
    <scope>NUCLEOTIDE SEQUENCE [LARGE SCALE GENOMIC DNA]</scope>
    <source>
        <strain evidence="2 3">M1</strain>
    </source>
</reference>
<organism evidence="2 3">
    <name type="scientific">Oxyplasma meridianum</name>
    <dbReference type="NCBI Taxonomy" id="3073602"/>
    <lineage>
        <taxon>Archaea</taxon>
        <taxon>Methanobacteriati</taxon>
        <taxon>Thermoplasmatota</taxon>
        <taxon>Thermoplasmata</taxon>
        <taxon>Thermoplasmatales</taxon>
        <taxon>Thermoplasmataceae</taxon>
        <taxon>Oxyplasma</taxon>
    </lineage>
</organism>
<name>A0AAX4NEW2_9ARCH</name>
<evidence type="ECO:0000313" key="2">
    <source>
        <dbReference type="EMBL" id="WYX99833.1"/>
    </source>
</evidence>
<dbReference type="CDD" id="cd06558">
    <property type="entry name" value="crotonase-like"/>
    <property type="match status" value="1"/>
</dbReference>
<dbReference type="AlphaFoldDB" id="A0AAX4NEW2"/>
<dbReference type="EMBL" id="CP133772">
    <property type="protein sequence ID" value="WYX99833.1"/>
    <property type="molecule type" value="Genomic_DNA"/>
</dbReference>
<dbReference type="GeneID" id="95967103"/>
<dbReference type="InterPro" id="IPR029045">
    <property type="entry name" value="ClpP/crotonase-like_dom_sf"/>
</dbReference>
<dbReference type="RefSeq" id="WP_393971794.1">
    <property type="nucleotide sequence ID" value="NZ_CP133772.1"/>
</dbReference>
<dbReference type="KEGG" id="omr:OXIME_000378"/>
<evidence type="ECO:0000256" key="1">
    <source>
        <dbReference type="ARBA" id="ARBA00005254"/>
    </source>
</evidence>
<evidence type="ECO:0000313" key="3">
    <source>
        <dbReference type="Proteomes" id="UP001451606"/>
    </source>
</evidence>
<gene>
    <name evidence="2" type="ORF">OXIME_000378</name>
</gene>
<protein>
    <submittedName>
        <fullName evidence="2">Enoyl-CoA hydratase-related protein</fullName>
    </submittedName>
</protein>
<dbReference type="Gene3D" id="3.90.226.10">
    <property type="entry name" value="2-enoyl-CoA Hydratase, Chain A, domain 1"/>
    <property type="match status" value="1"/>
</dbReference>
<proteinExistence type="inferred from homology"/>
<keyword evidence="3" id="KW-1185">Reference proteome</keyword>
<comment type="similarity">
    <text evidence="1">Belongs to the enoyl-CoA hydratase/isomerase family.</text>
</comment>